<feature type="transmembrane region" description="Helical" evidence="9">
    <location>
        <begin position="76"/>
        <end position="106"/>
    </location>
</feature>
<evidence type="ECO:0000256" key="9">
    <source>
        <dbReference type="RuleBase" id="RU363032"/>
    </source>
</evidence>
<dbReference type="InterPro" id="IPR011864">
    <property type="entry name" value="Phosphate_PstC"/>
</dbReference>
<feature type="transmembrane region" description="Helical" evidence="9">
    <location>
        <begin position="25"/>
        <end position="50"/>
    </location>
</feature>
<dbReference type="PANTHER" id="PTHR30425:SF1">
    <property type="entry name" value="PHOSPHATE TRANSPORT SYSTEM PERMEASE PROTEIN PSTC"/>
    <property type="match status" value="1"/>
</dbReference>
<keyword evidence="5 10" id="KW-0592">Phosphate transport</keyword>
<keyword evidence="6 9" id="KW-0812">Transmembrane</keyword>
<evidence type="ECO:0000256" key="7">
    <source>
        <dbReference type="ARBA" id="ARBA00022989"/>
    </source>
</evidence>
<evidence type="ECO:0000256" key="1">
    <source>
        <dbReference type="ARBA" id="ARBA00004651"/>
    </source>
</evidence>
<reference evidence="12 13" key="1">
    <citation type="submission" date="2020-08" db="EMBL/GenBank/DDBJ databases">
        <title>Sequencing the genomes of 1000 actinobacteria strains.</title>
        <authorList>
            <person name="Klenk H.-P."/>
        </authorList>
    </citation>
    <scope>NUCLEOTIDE SEQUENCE [LARGE SCALE GENOMIC DNA]</scope>
    <source>
        <strain evidence="12 13">DSM 28238</strain>
    </source>
</reference>
<comment type="function">
    <text evidence="10">Part of the binding-protein-dependent transport system for phosphate; probably responsible for the translocation of the substrate across the membrane.</text>
</comment>
<feature type="transmembrane region" description="Helical" evidence="9">
    <location>
        <begin position="293"/>
        <end position="315"/>
    </location>
</feature>
<comment type="similarity">
    <text evidence="2 10">Belongs to the binding-protein-dependent transport system permease family. CysTW subfamily.</text>
</comment>
<dbReference type="SUPFAM" id="SSF161098">
    <property type="entry name" value="MetI-like"/>
    <property type="match status" value="1"/>
</dbReference>
<evidence type="ECO:0000259" key="11">
    <source>
        <dbReference type="PROSITE" id="PS50928"/>
    </source>
</evidence>
<keyword evidence="7 9" id="KW-1133">Transmembrane helix</keyword>
<feature type="transmembrane region" description="Helical" evidence="9">
    <location>
        <begin position="177"/>
        <end position="201"/>
    </location>
</feature>
<dbReference type="AlphaFoldDB" id="A0A7W5TWC5"/>
<proteinExistence type="inferred from homology"/>
<feature type="domain" description="ABC transmembrane type-1" evidence="11">
    <location>
        <begin position="81"/>
        <end position="311"/>
    </location>
</feature>
<keyword evidence="3 9" id="KW-0813">Transport</keyword>
<dbReference type="EMBL" id="JACIBT010000019">
    <property type="protein sequence ID" value="MBB3668444.1"/>
    <property type="molecule type" value="Genomic_DNA"/>
</dbReference>
<dbReference type="GO" id="GO:0005315">
    <property type="term" value="F:phosphate transmembrane transporter activity"/>
    <property type="evidence" value="ECO:0007669"/>
    <property type="project" value="InterPro"/>
</dbReference>
<keyword evidence="8 9" id="KW-0472">Membrane</keyword>
<evidence type="ECO:0000256" key="2">
    <source>
        <dbReference type="ARBA" id="ARBA00007069"/>
    </source>
</evidence>
<dbReference type="Pfam" id="PF00528">
    <property type="entry name" value="BPD_transp_1"/>
    <property type="match status" value="1"/>
</dbReference>
<dbReference type="GO" id="GO:0006817">
    <property type="term" value="P:phosphate ion transport"/>
    <property type="evidence" value="ECO:0007669"/>
    <property type="project" value="UniProtKB-KW"/>
</dbReference>
<keyword evidence="13" id="KW-1185">Reference proteome</keyword>
<dbReference type="PANTHER" id="PTHR30425">
    <property type="entry name" value="PHOSPHATE TRANSPORT SYSTEM PERMEASE PROTEIN PST"/>
    <property type="match status" value="1"/>
</dbReference>
<feature type="transmembrane region" description="Helical" evidence="9">
    <location>
        <begin position="118"/>
        <end position="136"/>
    </location>
</feature>
<dbReference type="InterPro" id="IPR000515">
    <property type="entry name" value="MetI-like"/>
</dbReference>
<evidence type="ECO:0000256" key="5">
    <source>
        <dbReference type="ARBA" id="ARBA00022592"/>
    </source>
</evidence>
<dbReference type="RefSeq" id="WP_183358829.1">
    <property type="nucleotide sequence ID" value="NZ_BAABKR010000001.1"/>
</dbReference>
<dbReference type="Gene3D" id="1.10.3720.10">
    <property type="entry name" value="MetI-like"/>
    <property type="match status" value="1"/>
</dbReference>
<comment type="caution">
    <text evidence="12">The sequence shown here is derived from an EMBL/GenBank/DDBJ whole genome shotgun (WGS) entry which is preliminary data.</text>
</comment>
<dbReference type="GO" id="GO:0005886">
    <property type="term" value="C:plasma membrane"/>
    <property type="evidence" value="ECO:0007669"/>
    <property type="project" value="UniProtKB-SubCell"/>
</dbReference>
<dbReference type="InterPro" id="IPR051124">
    <property type="entry name" value="Phosphate_Transport_Permease"/>
</dbReference>
<sequence>MNSTRTAPERPRGLTVKNGAAGDKVFSGLTLAAGVTILVVLAFVAIFLTIESLPALSPSLFSDQDSIDSADSFWDYVWPLMAGTVMASAIAILLATPVAIGIGLYISHYAPRRIATPVGYVIDLLAAIPSVVYGAWGMTFLAPLLVPIYQWLNTYLGWIPLFAEAEGASVTSTGRTLLTASIVLAVMVLPIATSLCREIFLQTPKLHQEAAQALGATRWEMIKMTVFPFARAGIVSAVMLALGRALGETMAVTMVLSPGVFSLSLITSGRNGTIPAEIALNFPEAFGMRQAELIAAGLMLFIITLLVNMTARWIVSRHKEFSGAN</sequence>
<evidence type="ECO:0000256" key="8">
    <source>
        <dbReference type="ARBA" id="ARBA00023136"/>
    </source>
</evidence>
<comment type="subcellular location">
    <subcellularLocation>
        <location evidence="1 9">Cell membrane</location>
        <topology evidence="1 9">Multi-pass membrane protein</topology>
    </subcellularLocation>
</comment>
<evidence type="ECO:0000256" key="10">
    <source>
        <dbReference type="RuleBase" id="RU363054"/>
    </source>
</evidence>
<dbReference type="CDD" id="cd06261">
    <property type="entry name" value="TM_PBP2"/>
    <property type="match status" value="1"/>
</dbReference>
<evidence type="ECO:0000256" key="3">
    <source>
        <dbReference type="ARBA" id="ARBA00022448"/>
    </source>
</evidence>
<evidence type="ECO:0000313" key="12">
    <source>
        <dbReference type="EMBL" id="MBB3668444.1"/>
    </source>
</evidence>
<evidence type="ECO:0000256" key="4">
    <source>
        <dbReference type="ARBA" id="ARBA00022475"/>
    </source>
</evidence>
<dbReference type="Proteomes" id="UP000547528">
    <property type="component" value="Unassembled WGS sequence"/>
</dbReference>
<protein>
    <recommendedName>
        <fullName evidence="10">Phosphate transport system permease protein</fullName>
    </recommendedName>
</protein>
<dbReference type="NCBIfam" id="TIGR02138">
    <property type="entry name" value="phosphate_pstC"/>
    <property type="match status" value="1"/>
</dbReference>
<evidence type="ECO:0000256" key="6">
    <source>
        <dbReference type="ARBA" id="ARBA00022692"/>
    </source>
</evidence>
<evidence type="ECO:0000313" key="13">
    <source>
        <dbReference type="Proteomes" id="UP000547528"/>
    </source>
</evidence>
<gene>
    <name evidence="12" type="ORF">FHX47_002079</name>
</gene>
<organism evidence="12 13">
    <name type="scientific">Garicola koreensis</name>
    <dbReference type="NCBI Taxonomy" id="1262554"/>
    <lineage>
        <taxon>Bacteria</taxon>
        <taxon>Bacillati</taxon>
        <taxon>Actinomycetota</taxon>
        <taxon>Actinomycetes</taxon>
        <taxon>Micrococcales</taxon>
        <taxon>Micrococcaceae</taxon>
        <taxon>Garicola</taxon>
    </lineage>
</organism>
<dbReference type="InterPro" id="IPR035906">
    <property type="entry name" value="MetI-like_sf"/>
</dbReference>
<dbReference type="PROSITE" id="PS50928">
    <property type="entry name" value="ABC_TM1"/>
    <property type="match status" value="1"/>
</dbReference>
<accession>A0A7W5TWC5</accession>
<feature type="transmembrane region" description="Helical" evidence="9">
    <location>
        <begin position="221"/>
        <end position="242"/>
    </location>
</feature>
<name>A0A7W5TWC5_9MICC</name>
<keyword evidence="4 10" id="KW-1003">Cell membrane</keyword>